<comment type="caution">
    <text evidence="1">The sequence shown here is derived from an EMBL/GenBank/DDBJ whole genome shotgun (WGS) entry which is preliminary data.</text>
</comment>
<dbReference type="AlphaFoldDB" id="A0A0F9AAE3"/>
<dbReference type="SUPFAM" id="SSF53448">
    <property type="entry name" value="Nucleotide-diphospho-sugar transferases"/>
    <property type="match status" value="1"/>
</dbReference>
<dbReference type="InterPro" id="IPR029044">
    <property type="entry name" value="Nucleotide-diphossugar_trans"/>
</dbReference>
<dbReference type="EMBL" id="LAZR01058755">
    <property type="protein sequence ID" value="KKK69226.1"/>
    <property type="molecule type" value="Genomic_DNA"/>
</dbReference>
<reference evidence="1" key="1">
    <citation type="journal article" date="2015" name="Nature">
        <title>Complex archaea that bridge the gap between prokaryotes and eukaryotes.</title>
        <authorList>
            <person name="Spang A."/>
            <person name="Saw J.H."/>
            <person name="Jorgensen S.L."/>
            <person name="Zaremba-Niedzwiedzka K."/>
            <person name="Martijn J."/>
            <person name="Lind A.E."/>
            <person name="van Eijk R."/>
            <person name="Schleper C."/>
            <person name="Guy L."/>
            <person name="Ettema T.J."/>
        </authorList>
    </citation>
    <scope>NUCLEOTIDE SEQUENCE</scope>
</reference>
<protein>
    <submittedName>
        <fullName evidence="1">Uncharacterized protein</fullName>
    </submittedName>
</protein>
<feature type="non-terminal residue" evidence="1">
    <location>
        <position position="333"/>
    </location>
</feature>
<accession>A0A0F9AAE3</accession>
<organism evidence="1">
    <name type="scientific">marine sediment metagenome</name>
    <dbReference type="NCBI Taxonomy" id="412755"/>
    <lineage>
        <taxon>unclassified sequences</taxon>
        <taxon>metagenomes</taxon>
        <taxon>ecological metagenomes</taxon>
    </lineage>
</organism>
<sequence length="333" mass="38771">MIKMKRILLTLILGIFIVGTISAVSFGLFKSDFKDKVLTLDPNKLCSNQKEELGIYKSFYYNLHRIPTTFDYYVKLDSDIEILSDNIFPLLIENFSFSSDVGGLTPRVEGIMNADRYDGEINFYGGHAIKSSAPIVYGCCLVLSQRAFTSFKPLKEKEFETTNEKWGIDSKLYDHALSFGEFLIIEDLSVFHIDNTYGQRRVNDLYFTDRKRWSIIDNDEVWYMKASKIIYPKYLAKSKYVEIRKMSSSFNEFLDICKTFLKDKSITITKKEERPKEIMSKKTGPTYLEKMYKITSPLNFSPDPNIKHGDIRHYRNIPKWAKNNPRVVIETVE</sequence>
<evidence type="ECO:0000313" key="1">
    <source>
        <dbReference type="EMBL" id="KKK69226.1"/>
    </source>
</evidence>
<gene>
    <name evidence="1" type="ORF">LCGC14_2936170</name>
</gene>
<name>A0A0F9AAE3_9ZZZZ</name>
<proteinExistence type="predicted"/>